<dbReference type="Proteomes" id="UP000288805">
    <property type="component" value="Unassembled WGS sequence"/>
</dbReference>
<proteinExistence type="predicted"/>
<sequence>MELELKIIDGNSLVTFVDNRHLYDSRVLIIHPDFGLPPQDHELVEFGVTFLEESWRSIDPSHNGHLYDYRVLIIHPDFGLPPQNHGFNLRVGRVWSHILGGELEEFMEGVSRRLDQIESSRQDHHPVGISTDETVPHASQTSQVLPLGTLHGVPFHLSDHCETAPPSTATVSSPIDGSLTWGDRDGVPVASLPIKFRMPDIECYSGIGCPKIRLRLYNTVMRAHGIDDAQLVALFPMSLSGAAQRWFASVKPLRLRTWEDRGS</sequence>
<organism evidence="1 2">
    <name type="scientific">Vitis vinifera</name>
    <name type="common">Grape</name>
    <dbReference type="NCBI Taxonomy" id="29760"/>
    <lineage>
        <taxon>Eukaryota</taxon>
        <taxon>Viridiplantae</taxon>
        <taxon>Streptophyta</taxon>
        <taxon>Embryophyta</taxon>
        <taxon>Tracheophyta</taxon>
        <taxon>Spermatophyta</taxon>
        <taxon>Magnoliopsida</taxon>
        <taxon>eudicotyledons</taxon>
        <taxon>Gunneridae</taxon>
        <taxon>Pentapetalae</taxon>
        <taxon>rosids</taxon>
        <taxon>Vitales</taxon>
        <taxon>Vitaceae</taxon>
        <taxon>Viteae</taxon>
        <taxon>Vitis</taxon>
    </lineage>
</organism>
<name>A0A438BRI9_VITVI</name>
<evidence type="ECO:0000313" key="1">
    <source>
        <dbReference type="EMBL" id="RVW13566.1"/>
    </source>
</evidence>
<reference evidence="1 2" key="1">
    <citation type="journal article" date="2018" name="PLoS Genet.">
        <title>Population sequencing reveals clonal diversity and ancestral inbreeding in the grapevine cultivar Chardonnay.</title>
        <authorList>
            <person name="Roach M.J."/>
            <person name="Johnson D.L."/>
            <person name="Bohlmann J."/>
            <person name="van Vuuren H.J."/>
            <person name="Jones S.J."/>
            <person name="Pretorius I.S."/>
            <person name="Schmidt S.A."/>
            <person name="Borneman A.R."/>
        </authorList>
    </citation>
    <scope>NUCLEOTIDE SEQUENCE [LARGE SCALE GENOMIC DNA]</scope>
    <source>
        <strain evidence="2">cv. Chardonnay</strain>
        <tissue evidence="1">Leaf</tissue>
    </source>
</reference>
<dbReference type="AlphaFoldDB" id="A0A438BRI9"/>
<evidence type="ECO:0000313" key="2">
    <source>
        <dbReference type="Proteomes" id="UP000288805"/>
    </source>
</evidence>
<comment type="caution">
    <text evidence="1">The sequence shown here is derived from an EMBL/GenBank/DDBJ whole genome shotgun (WGS) entry which is preliminary data.</text>
</comment>
<dbReference type="EMBL" id="QGNW01002649">
    <property type="protein sequence ID" value="RVW13566.1"/>
    <property type="molecule type" value="Genomic_DNA"/>
</dbReference>
<protein>
    <recommendedName>
        <fullName evidence="3">Retrotransposon gag domain-containing protein</fullName>
    </recommendedName>
</protein>
<gene>
    <name evidence="1" type="ORF">CK203_091928</name>
</gene>
<evidence type="ECO:0008006" key="3">
    <source>
        <dbReference type="Google" id="ProtNLM"/>
    </source>
</evidence>
<accession>A0A438BRI9</accession>